<reference evidence="2" key="1">
    <citation type="journal article" date="2019" name="Int. J. Syst. Evol. Microbiol.">
        <title>The Global Catalogue of Microorganisms (GCM) 10K type strain sequencing project: providing services to taxonomists for standard genome sequencing and annotation.</title>
        <authorList>
            <consortium name="The Broad Institute Genomics Platform"/>
            <consortium name="The Broad Institute Genome Sequencing Center for Infectious Disease"/>
            <person name="Wu L."/>
            <person name="Ma J."/>
        </authorList>
    </citation>
    <scope>NUCLEOTIDE SEQUENCE [LARGE SCALE GENOMIC DNA]</scope>
    <source>
        <strain evidence="2">CGMCC 4.7371</strain>
    </source>
</reference>
<evidence type="ECO:0008006" key="3">
    <source>
        <dbReference type="Google" id="ProtNLM"/>
    </source>
</evidence>
<gene>
    <name evidence="1" type="ORF">GCM10011584_33070</name>
</gene>
<name>A0ABQ2NEY2_9ACTN</name>
<keyword evidence="2" id="KW-1185">Reference proteome</keyword>
<accession>A0ABQ2NEY2</accession>
<protein>
    <recommendedName>
        <fullName evidence="3">YCII-related domain-containing protein</fullName>
    </recommendedName>
</protein>
<comment type="caution">
    <text evidence="1">The sequence shown here is derived from an EMBL/GenBank/DDBJ whole genome shotgun (WGS) entry which is preliminary data.</text>
</comment>
<evidence type="ECO:0000313" key="2">
    <source>
        <dbReference type="Proteomes" id="UP000655410"/>
    </source>
</evidence>
<proteinExistence type="predicted"/>
<evidence type="ECO:0000313" key="1">
    <source>
        <dbReference type="EMBL" id="GGO93721.1"/>
    </source>
</evidence>
<dbReference type="Proteomes" id="UP000655410">
    <property type="component" value="Unassembled WGS sequence"/>
</dbReference>
<sequence length="71" mass="7111">MPWHGTAPGPIPGSGAFVVLEGAPDNEIGIGAFADGSQAAEALAAQGPAESSAHIRYVRVGDWLLGGSPTR</sequence>
<organism evidence="1 2">
    <name type="scientific">Nocardioides phosphati</name>
    <dbReference type="NCBI Taxonomy" id="1867775"/>
    <lineage>
        <taxon>Bacteria</taxon>
        <taxon>Bacillati</taxon>
        <taxon>Actinomycetota</taxon>
        <taxon>Actinomycetes</taxon>
        <taxon>Propionibacteriales</taxon>
        <taxon>Nocardioidaceae</taxon>
        <taxon>Nocardioides</taxon>
    </lineage>
</organism>
<dbReference type="EMBL" id="BMNI01000014">
    <property type="protein sequence ID" value="GGO93721.1"/>
    <property type="molecule type" value="Genomic_DNA"/>
</dbReference>